<dbReference type="InterPro" id="IPR039565">
    <property type="entry name" value="BamD-like"/>
</dbReference>
<comment type="caution">
    <text evidence="5">The sequence shown here is derived from an EMBL/GenBank/DDBJ whole genome shotgun (WGS) entry which is preliminary data.</text>
</comment>
<name>A0ABS0J6M8_9BACT</name>
<evidence type="ECO:0000256" key="2">
    <source>
        <dbReference type="ARBA" id="ARBA00023136"/>
    </source>
</evidence>
<dbReference type="Pfam" id="PF13525">
    <property type="entry name" value="YfiO"/>
    <property type="match status" value="1"/>
</dbReference>
<reference evidence="5 6" key="1">
    <citation type="submission" date="2019-08" db="EMBL/GenBank/DDBJ databases">
        <authorList>
            <person name="Luo N."/>
        </authorList>
    </citation>
    <scope>NUCLEOTIDE SEQUENCE [LARGE SCALE GENOMIC DNA]</scope>
    <source>
        <strain evidence="5 6">NCIMB 9442</strain>
    </source>
</reference>
<keyword evidence="3" id="KW-0998">Cell outer membrane</keyword>
<keyword evidence="6" id="KW-1185">Reference proteome</keyword>
<organism evidence="5 6">
    <name type="scientific">Nitratidesulfovibrio oxamicus</name>
    <dbReference type="NCBI Taxonomy" id="32016"/>
    <lineage>
        <taxon>Bacteria</taxon>
        <taxon>Pseudomonadati</taxon>
        <taxon>Thermodesulfobacteriota</taxon>
        <taxon>Desulfovibrionia</taxon>
        <taxon>Desulfovibrionales</taxon>
        <taxon>Desulfovibrionaceae</taxon>
        <taxon>Nitratidesulfovibrio</taxon>
    </lineage>
</organism>
<proteinExistence type="inferred from homology"/>
<dbReference type="InterPro" id="IPR011990">
    <property type="entry name" value="TPR-like_helical_dom_sf"/>
</dbReference>
<feature type="domain" description="Outer membrane lipoprotein BamD-like" evidence="4">
    <location>
        <begin position="36"/>
        <end position="233"/>
    </location>
</feature>
<evidence type="ECO:0000256" key="3">
    <source>
        <dbReference type="ARBA" id="ARBA00023237"/>
    </source>
</evidence>
<dbReference type="HAMAP" id="MF_00922">
    <property type="entry name" value="OM_assembly_BamD"/>
    <property type="match status" value="1"/>
</dbReference>
<dbReference type="SUPFAM" id="SSF48452">
    <property type="entry name" value="TPR-like"/>
    <property type="match status" value="1"/>
</dbReference>
<dbReference type="EMBL" id="VRYY01000442">
    <property type="protein sequence ID" value="MBG3878039.1"/>
    <property type="molecule type" value="Genomic_DNA"/>
</dbReference>
<evidence type="ECO:0000256" key="1">
    <source>
        <dbReference type="ARBA" id="ARBA00022729"/>
    </source>
</evidence>
<dbReference type="PANTHER" id="PTHR37423">
    <property type="entry name" value="SOLUBLE LYTIC MUREIN TRANSGLYCOSYLASE-RELATED"/>
    <property type="match status" value="1"/>
</dbReference>
<dbReference type="Gene3D" id="1.25.40.10">
    <property type="entry name" value="Tetratricopeptide repeat domain"/>
    <property type="match status" value="1"/>
</dbReference>
<dbReference type="Proteomes" id="UP001194469">
    <property type="component" value="Unassembled WGS sequence"/>
</dbReference>
<dbReference type="CDD" id="cd15830">
    <property type="entry name" value="BamD"/>
    <property type="match status" value="1"/>
</dbReference>
<accession>A0ABS0J6M8</accession>
<evidence type="ECO:0000259" key="4">
    <source>
        <dbReference type="Pfam" id="PF13525"/>
    </source>
</evidence>
<dbReference type="PANTHER" id="PTHR37423:SF6">
    <property type="entry name" value="CELL DIVISION COORDINATOR CPOB"/>
    <property type="match status" value="1"/>
</dbReference>
<evidence type="ECO:0000313" key="5">
    <source>
        <dbReference type="EMBL" id="MBG3878039.1"/>
    </source>
</evidence>
<sequence>MRNALSRLLAVLPPVLLVLLLSGCGIIDYFYLPPPEETAQELFEAGNDSMREKRYGEAAESFSKLKEQFPFSPYTIEAELSLADAHFLDEDYLLAGEAYKEFETLHPRHEAIPYVLYQVGQSRQKAFLSIDRPTTGLTEAIQYYQRLRESYPGTEYAEKAKQHIAECRRLLAERELYIGDFFWRAERYGAAWRRYVYVVENFPEIEDLRDHAEEKGKVAYLKYRQQQSQQVQEQREGSWKRWFNWL</sequence>
<dbReference type="PROSITE" id="PS51257">
    <property type="entry name" value="PROKAR_LIPOPROTEIN"/>
    <property type="match status" value="1"/>
</dbReference>
<gene>
    <name evidence="5" type="ORF">FVW20_13730</name>
</gene>
<dbReference type="InterPro" id="IPR017689">
    <property type="entry name" value="BamD"/>
</dbReference>
<keyword evidence="1" id="KW-0732">Signal</keyword>
<dbReference type="NCBIfam" id="TIGR03302">
    <property type="entry name" value="OM_YfiO"/>
    <property type="match status" value="1"/>
</dbReference>
<keyword evidence="2" id="KW-0472">Membrane</keyword>
<dbReference type="RefSeq" id="WP_196610054.1">
    <property type="nucleotide sequence ID" value="NZ_VRYY01000442.1"/>
</dbReference>
<evidence type="ECO:0000313" key="6">
    <source>
        <dbReference type="Proteomes" id="UP001194469"/>
    </source>
</evidence>
<protein>
    <submittedName>
        <fullName evidence="5">Outer membrane protein assembly factor BamD</fullName>
    </submittedName>
</protein>